<dbReference type="PANTHER" id="PTHR43029:SF10">
    <property type="entry name" value="AMMONIUM TRANSPORTER MEP2"/>
    <property type="match status" value="1"/>
</dbReference>
<evidence type="ECO:0000256" key="3">
    <source>
        <dbReference type="ARBA" id="ARBA00022448"/>
    </source>
</evidence>
<comment type="caution">
    <text evidence="11">The sequence shown here is derived from an EMBL/GenBank/DDBJ whole genome shotgun (WGS) entry which is preliminary data.</text>
</comment>
<feature type="transmembrane region" description="Helical" evidence="8">
    <location>
        <begin position="183"/>
        <end position="206"/>
    </location>
</feature>
<evidence type="ECO:0000256" key="9">
    <source>
        <dbReference type="SAM" id="SignalP"/>
    </source>
</evidence>
<keyword evidence="7" id="KW-0924">Ammonia transport</keyword>
<feature type="domain" description="Ammonium transporter AmtB-like" evidence="10">
    <location>
        <begin position="34"/>
        <end position="419"/>
    </location>
</feature>
<keyword evidence="9" id="KW-0732">Signal</keyword>
<dbReference type="InterPro" id="IPR029020">
    <property type="entry name" value="Ammonium/urea_transptr"/>
</dbReference>
<dbReference type="SUPFAM" id="SSF111352">
    <property type="entry name" value="Ammonium transporter"/>
    <property type="match status" value="1"/>
</dbReference>
<evidence type="ECO:0000256" key="1">
    <source>
        <dbReference type="ARBA" id="ARBA00004141"/>
    </source>
</evidence>
<comment type="similarity">
    <text evidence="2">Belongs to the ammonia transporter channel (TC 1.A.11.2) family.</text>
</comment>
<feature type="transmembrane region" description="Helical" evidence="8">
    <location>
        <begin position="64"/>
        <end position="89"/>
    </location>
</feature>
<dbReference type="GO" id="GO:0005886">
    <property type="term" value="C:plasma membrane"/>
    <property type="evidence" value="ECO:0007669"/>
    <property type="project" value="TreeGrafter"/>
</dbReference>
<dbReference type="PATRIC" id="fig|1331060.3.peg.869"/>
<keyword evidence="6 8" id="KW-0472">Membrane</keyword>
<dbReference type="Pfam" id="PF00909">
    <property type="entry name" value="Ammonium_transp"/>
    <property type="match status" value="1"/>
</dbReference>
<evidence type="ECO:0000256" key="2">
    <source>
        <dbReference type="ARBA" id="ARBA00005887"/>
    </source>
</evidence>
<gene>
    <name evidence="11" type="ORF">RLDS_04715</name>
</gene>
<proteinExistence type="inferred from homology"/>
<dbReference type="InterPro" id="IPR001905">
    <property type="entry name" value="Ammonium_transpt"/>
</dbReference>
<evidence type="ECO:0000256" key="7">
    <source>
        <dbReference type="ARBA" id="ARBA00023177"/>
    </source>
</evidence>
<feature type="signal peptide" evidence="9">
    <location>
        <begin position="1"/>
        <end position="22"/>
    </location>
</feature>
<feature type="transmembrane region" description="Helical" evidence="8">
    <location>
        <begin position="218"/>
        <end position="240"/>
    </location>
</feature>
<keyword evidence="4 8" id="KW-0812">Transmembrane</keyword>
<dbReference type="PROSITE" id="PS01219">
    <property type="entry name" value="AMMONIUM_TRANSP"/>
    <property type="match status" value="1"/>
</dbReference>
<feature type="transmembrane region" description="Helical" evidence="8">
    <location>
        <begin position="32"/>
        <end position="52"/>
    </location>
</feature>
<evidence type="ECO:0000313" key="11">
    <source>
        <dbReference type="EMBL" id="EQB17258.1"/>
    </source>
</evidence>
<dbReference type="InterPro" id="IPR018047">
    <property type="entry name" value="Ammonium_transpt_CS"/>
</dbReference>
<organism evidence="11 12">
    <name type="scientific">Sphingobium lactosutens DS20</name>
    <dbReference type="NCBI Taxonomy" id="1331060"/>
    <lineage>
        <taxon>Bacteria</taxon>
        <taxon>Pseudomonadati</taxon>
        <taxon>Pseudomonadota</taxon>
        <taxon>Alphaproteobacteria</taxon>
        <taxon>Sphingomonadales</taxon>
        <taxon>Sphingomonadaceae</taxon>
        <taxon>Sphingobium</taxon>
    </lineage>
</organism>
<dbReference type="AlphaFoldDB" id="T0HYY4"/>
<feature type="transmembrane region" description="Helical" evidence="8">
    <location>
        <begin position="332"/>
        <end position="354"/>
    </location>
</feature>
<evidence type="ECO:0000259" key="10">
    <source>
        <dbReference type="Pfam" id="PF00909"/>
    </source>
</evidence>
<dbReference type="Gene3D" id="1.10.3430.10">
    <property type="entry name" value="Ammonium transporter AmtB like domains"/>
    <property type="match status" value="1"/>
</dbReference>
<feature type="transmembrane region" description="Helical" evidence="8">
    <location>
        <begin position="303"/>
        <end position="320"/>
    </location>
</feature>
<keyword evidence="5 8" id="KW-1133">Transmembrane helix</keyword>
<dbReference type="OrthoDB" id="9814202at2"/>
<dbReference type="PANTHER" id="PTHR43029">
    <property type="entry name" value="AMMONIUM TRANSPORTER MEP2"/>
    <property type="match status" value="1"/>
</dbReference>
<feature type="transmembrane region" description="Helical" evidence="8">
    <location>
        <begin position="277"/>
        <end position="297"/>
    </location>
</feature>
<dbReference type="InterPro" id="IPR024041">
    <property type="entry name" value="NH4_transpt_AmtB-like_dom"/>
</dbReference>
<keyword evidence="12" id="KW-1185">Reference proteome</keyword>
<feature type="transmembrane region" description="Helical" evidence="8">
    <location>
        <begin position="121"/>
        <end position="142"/>
    </location>
</feature>
<evidence type="ECO:0000256" key="4">
    <source>
        <dbReference type="ARBA" id="ARBA00022692"/>
    </source>
</evidence>
<dbReference type="Proteomes" id="UP000015531">
    <property type="component" value="Unassembled WGS sequence"/>
</dbReference>
<accession>T0HYY4</accession>
<name>T0HYY4_9SPHN</name>
<dbReference type="GO" id="GO:0008519">
    <property type="term" value="F:ammonium channel activity"/>
    <property type="evidence" value="ECO:0007669"/>
    <property type="project" value="InterPro"/>
</dbReference>
<feature type="chain" id="PRO_5004564283" evidence="9">
    <location>
        <begin position="23"/>
        <end position="424"/>
    </location>
</feature>
<evidence type="ECO:0000256" key="5">
    <source>
        <dbReference type="ARBA" id="ARBA00022989"/>
    </source>
</evidence>
<feature type="transmembrane region" description="Helical" evidence="8">
    <location>
        <begin position="149"/>
        <end position="171"/>
    </location>
</feature>
<sequence length="424" mass="42946">MMRLLPALPALLLAALPQPALAQVAAADSGDTGWMLVCSVLLLIAALPGVMLRHAGLANVRNALSVMTQGIAMIAIVSLGWGIAGYSLIYAPGGGWIGGTANLMLANLAALRDGLTVPESAFVVFQMAAALIAASLLAGAVAERTRLAWFMGFAPLWLLIVYVPITHAIWAGGWLAQLGVMDFAGGLVVHEAAGWSALALTLIVGARRQASIAGHSPVLALAGGALLWIGLSGLVGGWALGATDDAATALLNHHFAACAGALLWMATDRLLGARSSAMGFLSGALAGIAAIAASAALVGSGGAMLIGGAAALLARLGLALTRRWIDDPAQIFVIHGIGGLTGALLLPLGVLPLLGGVGFEAGIGLTDAIIGQLVGIIVVAFWAMAGSAIAALAISVIIPMRVTEEVEHDGLDAMYHGEQSWDFR</sequence>
<feature type="transmembrane region" description="Helical" evidence="8">
    <location>
        <begin position="374"/>
        <end position="398"/>
    </location>
</feature>
<feature type="transmembrane region" description="Helical" evidence="8">
    <location>
        <begin position="246"/>
        <end position="265"/>
    </location>
</feature>
<keyword evidence="3" id="KW-0813">Transport</keyword>
<comment type="subcellular location">
    <subcellularLocation>
        <location evidence="1">Membrane</location>
        <topology evidence="1">Multi-pass membrane protein</topology>
    </subcellularLocation>
</comment>
<dbReference type="eggNOG" id="COG0004">
    <property type="taxonomic scope" value="Bacteria"/>
</dbReference>
<evidence type="ECO:0000256" key="6">
    <source>
        <dbReference type="ARBA" id="ARBA00023136"/>
    </source>
</evidence>
<protein>
    <submittedName>
        <fullName evidence="11">Ammonium transporter</fullName>
    </submittedName>
</protein>
<evidence type="ECO:0000313" key="12">
    <source>
        <dbReference type="Proteomes" id="UP000015531"/>
    </source>
</evidence>
<dbReference type="EMBL" id="ATDP01000071">
    <property type="protein sequence ID" value="EQB17258.1"/>
    <property type="molecule type" value="Genomic_DNA"/>
</dbReference>
<evidence type="ECO:0000256" key="8">
    <source>
        <dbReference type="SAM" id="Phobius"/>
    </source>
</evidence>
<reference evidence="11 12" key="1">
    <citation type="journal article" date="2013" name="Genome Announc.">
        <title>Draft Genome Sequence of Sphingobium lactosutens Strain DS20T, Isolated from a Hexachlorocyclohexane Dumpsite.</title>
        <authorList>
            <person name="Kumar R."/>
            <person name="Dwivedi V."/>
            <person name="Negi V."/>
            <person name="Khurana J.P."/>
            <person name="Lal R."/>
        </authorList>
    </citation>
    <scope>NUCLEOTIDE SEQUENCE [LARGE SCALE GENOMIC DNA]</scope>
    <source>
        <strain evidence="11 12">DS20</strain>
    </source>
</reference>